<proteinExistence type="predicted"/>
<keyword evidence="2" id="KW-1185">Reference proteome</keyword>
<dbReference type="Proteomes" id="UP001172386">
    <property type="component" value="Unassembled WGS sequence"/>
</dbReference>
<name>A0ACC2ZWT8_9EURO</name>
<protein>
    <submittedName>
        <fullName evidence="1">Uncharacterized protein</fullName>
    </submittedName>
</protein>
<dbReference type="EMBL" id="JAPDRQ010000218">
    <property type="protein sequence ID" value="KAJ9652103.1"/>
    <property type="molecule type" value="Genomic_DNA"/>
</dbReference>
<comment type="caution">
    <text evidence="1">The sequence shown here is derived from an EMBL/GenBank/DDBJ whole genome shotgun (WGS) entry which is preliminary data.</text>
</comment>
<evidence type="ECO:0000313" key="1">
    <source>
        <dbReference type="EMBL" id="KAJ9652103.1"/>
    </source>
</evidence>
<evidence type="ECO:0000313" key="2">
    <source>
        <dbReference type="Proteomes" id="UP001172386"/>
    </source>
</evidence>
<gene>
    <name evidence="1" type="ORF">H2198_008660</name>
</gene>
<accession>A0ACC2ZWT8</accession>
<reference evidence="1" key="1">
    <citation type="submission" date="2022-10" db="EMBL/GenBank/DDBJ databases">
        <title>Culturing micro-colonial fungi from biological soil crusts in the Mojave desert and describing Neophaeococcomyces mojavensis, and introducing the new genera and species Taxawa tesnikishii.</title>
        <authorList>
            <person name="Kurbessoian T."/>
            <person name="Stajich J.E."/>
        </authorList>
    </citation>
    <scope>NUCLEOTIDE SEQUENCE</scope>
    <source>
        <strain evidence="1">JES_112</strain>
    </source>
</reference>
<sequence length="63" mass="7050">MTAAILYFFFLPETGDKTLKEIAEVFGDKMATNHIGHIDLDAKVDSTEQIESVETTFVKKQSV</sequence>
<organism evidence="1 2">
    <name type="scientific">Neophaeococcomyces mojaviensis</name>
    <dbReference type="NCBI Taxonomy" id="3383035"/>
    <lineage>
        <taxon>Eukaryota</taxon>
        <taxon>Fungi</taxon>
        <taxon>Dikarya</taxon>
        <taxon>Ascomycota</taxon>
        <taxon>Pezizomycotina</taxon>
        <taxon>Eurotiomycetes</taxon>
        <taxon>Chaetothyriomycetidae</taxon>
        <taxon>Chaetothyriales</taxon>
        <taxon>Chaetothyriales incertae sedis</taxon>
        <taxon>Neophaeococcomyces</taxon>
    </lineage>
</organism>